<comment type="caution">
    <text evidence="14">The sequence shown here is derived from an EMBL/GenBank/DDBJ whole genome shotgun (WGS) entry which is preliminary data.</text>
</comment>
<protein>
    <recommendedName>
        <fullName evidence="16">NB-ARC domain-containing protein</fullName>
    </recommendedName>
</protein>
<evidence type="ECO:0000313" key="14">
    <source>
        <dbReference type="EMBL" id="THF94767.1"/>
    </source>
</evidence>
<dbReference type="InterPro" id="IPR021183">
    <property type="entry name" value="NatA_aux_su"/>
</dbReference>
<dbReference type="InterPro" id="IPR036388">
    <property type="entry name" value="WH-like_DNA-bd_sf"/>
</dbReference>
<dbReference type="PANTHER" id="PTHR22767">
    <property type="entry name" value="N-TERMINAL ACETYLTRANSFERASE-RELATED"/>
    <property type="match status" value="1"/>
</dbReference>
<evidence type="ECO:0000259" key="12">
    <source>
        <dbReference type="Pfam" id="PF23559"/>
    </source>
</evidence>
<evidence type="ECO:0000256" key="3">
    <source>
        <dbReference type="ARBA" id="ARBA00022737"/>
    </source>
</evidence>
<dbReference type="Gene3D" id="1.25.40.1040">
    <property type="match status" value="1"/>
</dbReference>
<dbReference type="Gene3D" id="1.25.40.1010">
    <property type="match status" value="1"/>
</dbReference>
<feature type="domain" description="NB-ARC" evidence="10">
    <location>
        <begin position="1007"/>
        <end position="1177"/>
    </location>
</feature>
<dbReference type="InterPro" id="IPR042197">
    <property type="entry name" value="Apaf_helical"/>
</dbReference>
<dbReference type="InterPro" id="IPR002182">
    <property type="entry name" value="NB-ARC"/>
</dbReference>
<evidence type="ECO:0000256" key="9">
    <source>
        <dbReference type="SAM" id="Phobius"/>
    </source>
</evidence>
<evidence type="ECO:0000313" key="15">
    <source>
        <dbReference type="Proteomes" id="UP000306102"/>
    </source>
</evidence>
<feature type="domain" description="Disease resistance N-terminal" evidence="11">
    <location>
        <begin position="876"/>
        <end position="924"/>
    </location>
</feature>
<feature type="region of interest" description="Disordered" evidence="8">
    <location>
        <begin position="489"/>
        <end position="539"/>
    </location>
</feature>
<dbReference type="Gene3D" id="3.80.10.10">
    <property type="entry name" value="Ribonuclease Inhibitor"/>
    <property type="match status" value="2"/>
</dbReference>
<evidence type="ECO:0000256" key="6">
    <source>
        <dbReference type="ARBA" id="ARBA00022821"/>
    </source>
</evidence>
<keyword evidence="9" id="KW-0812">Transmembrane</keyword>
<feature type="transmembrane region" description="Helical" evidence="9">
    <location>
        <begin position="20"/>
        <end position="42"/>
    </location>
</feature>
<evidence type="ECO:0000256" key="1">
    <source>
        <dbReference type="ARBA" id="ARBA00008894"/>
    </source>
</evidence>
<dbReference type="Pfam" id="PF12569">
    <property type="entry name" value="NatA_aux_su"/>
    <property type="match status" value="1"/>
</dbReference>
<keyword evidence="9" id="KW-0472">Membrane</keyword>
<dbReference type="Pfam" id="PF23598">
    <property type="entry name" value="LRR_14"/>
    <property type="match status" value="2"/>
</dbReference>
<dbReference type="SUPFAM" id="SSF52058">
    <property type="entry name" value="L domain-like"/>
    <property type="match status" value="2"/>
</dbReference>
<feature type="compositionally biased region" description="Basic and acidic residues" evidence="8">
    <location>
        <begin position="516"/>
        <end position="532"/>
    </location>
</feature>
<feature type="domain" description="Disease resistance R13L4/SHOC-2-like LRR" evidence="13">
    <location>
        <begin position="647"/>
        <end position="844"/>
    </location>
</feature>
<dbReference type="Proteomes" id="UP000306102">
    <property type="component" value="Unassembled WGS sequence"/>
</dbReference>
<dbReference type="GO" id="GO:0051607">
    <property type="term" value="P:defense response to virus"/>
    <property type="evidence" value="ECO:0007669"/>
    <property type="project" value="UniProtKB-ARBA"/>
</dbReference>
<evidence type="ECO:0000256" key="7">
    <source>
        <dbReference type="ARBA" id="ARBA00022840"/>
    </source>
</evidence>
<evidence type="ECO:0000259" key="13">
    <source>
        <dbReference type="Pfam" id="PF23598"/>
    </source>
</evidence>
<dbReference type="Pfam" id="PF18052">
    <property type="entry name" value="Rx_N"/>
    <property type="match status" value="2"/>
</dbReference>
<evidence type="ECO:0000256" key="5">
    <source>
        <dbReference type="ARBA" id="ARBA00022803"/>
    </source>
</evidence>
<dbReference type="Gene3D" id="1.20.5.4130">
    <property type="match status" value="2"/>
</dbReference>
<dbReference type="FunFam" id="1.25.40.1010:FF:000002">
    <property type="entry name" value="N-terminal acetyltransferase catalytic subunit (NAT1)"/>
    <property type="match status" value="1"/>
</dbReference>
<dbReference type="SUPFAM" id="SSF52540">
    <property type="entry name" value="P-loop containing nucleoside triphosphate hydrolases"/>
    <property type="match status" value="2"/>
</dbReference>
<keyword evidence="3" id="KW-0677">Repeat</keyword>
<dbReference type="FunFam" id="1.10.10.10:FF:000322">
    <property type="entry name" value="Probable disease resistance protein At1g63360"/>
    <property type="match status" value="1"/>
</dbReference>
<accession>A0A4S4CYM2</accession>
<dbReference type="Gene3D" id="1.10.10.10">
    <property type="entry name" value="Winged helix-like DNA-binding domain superfamily/Winged helix DNA-binding domain"/>
    <property type="match status" value="1"/>
</dbReference>
<organism evidence="14 15">
    <name type="scientific">Camellia sinensis var. sinensis</name>
    <name type="common">China tea</name>
    <dbReference type="NCBI Taxonomy" id="542762"/>
    <lineage>
        <taxon>Eukaryota</taxon>
        <taxon>Viridiplantae</taxon>
        <taxon>Streptophyta</taxon>
        <taxon>Embryophyta</taxon>
        <taxon>Tracheophyta</taxon>
        <taxon>Spermatophyta</taxon>
        <taxon>Magnoliopsida</taxon>
        <taxon>eudicotyledons</taxon>
        <taxon>Gunneridae</taxon>
        <taxon>Pentapetalae</taxon>
        <taxon>asterids</taxon>
        <taxon>Ericales</taxon>
        <taxon>Theaceae</taxon>
        <taxon>Camellia</taxon>
    </lineage>
</organism>
<dbReference type="STRING" id="542762.A0A4S4CYM2"/>
<dbReference type="InterPro" id="IPR058922">
    <property type="entry name" value="WHD_DRP"/>
</dbReference>
<dbReference type="Pfam" id="PF23559">
    <property type="entry name" value="WHD_DRP"/>
    <property type="match status" value="1"/>
</dbReference>
<keyword evidence="9" id="KW-1133">Transmembrane helix</keyword>
<dbReference type="GO" id="GO:0005737">
    <property type="term" value="C:cytoplasm"/>
    <property type="evidence" value="ECO:0007669"/>
    <property type="project" value="UniProtKB-ARBA"/>
</dbReference>
<dbReference type="PANTHER" id="PTHR22767:SF2">
    <property type="entry name" value="N(ALPHA)-ACETYLTRANSFERASE 15_16, ISOFORM A"/>
    <property type="match status" value="1"/>
</dbReference>
<dbReference type="EMBL" id="SDRB02013515">
    <property type="protein sequence ID" value="THF94767.1"/>
    <property type="molecule type" value="Genomic_DNA"/>
</dbReference>
<sequence>MPFHRARGGHRISNRVSANIATISELWLLFSFSFCFPFSFFFNQPWPWLCRLDATFGLPSLVVAHSLSLSLFSCAWRSMAESAVSFVIQYLAPLLADEVKLLKGVRKEIFYFIDELKCIQSVLKDADSITEAGDEGVKIWVKQVMEVAYQIKDVIDERRLVKDIKVRIREITESDVRYRLTTFLEHNNHSSSITRKLWHKPQVGYLYIEDDENVGIESPKYELIGRLLAKQDQLQAVISVVGMRGIGKTALVKNVYNGQEVAAHSIAKRGSLHALPQNSKGSRVIITTCNEQAAAFCKGSSIGLQSPSKEKAWVMVVVLSEICLLYARNDLPGRILKHAGDLVAAAALADEARCMDLADRYVNSECVKRMLEADQVALAEKTAVLFTKEGDQHNNLHDMQCMWYELASGESYFRQGDLGRALKKFLAVEKHYADITEDQFDFHSYCLRKMTLRTYVEMLKFQDRLHSHEYFRKAAAGAIRCYIKLYDSPPKSSAEEDDEISKLPASQKKKMRQKQKKAEARAKKEAEVKNEESNFSGVSKSGKRLVKPVDLDPNGDKLLQVEDPLLEATKYLKLLQKHSPDSLETHLFAFELNMRKQKILLALQAVKQLQRLDAENPDSHRCLIRFFHKVGAMPTLETDAEKLIWAVLEAERPTFSELPIDINRLHKLQHLLAYYHNCGCTNIVDIVRGVRIQGGIGHLQELQKLWHVETNHDDGLSLIEELGNLMQLRKLGITKLRRERGWALCATIEKMNYLKYLKVAALSDDEILDLQKISSLPQYLQRLNLGGRLGELPDWIPKLQNLVKLSLLHSTILELEGLKSVIIKEGALPLLKELRIGSIPELKKVNHRQHIQLKGNQWQRHPEFKKWSVSKLNWSAYNSFLKDAESRAETGDEGVKIWVKQVRQVAYQIQDVIDEHILLVLPKQPGLFGSLHKVTQTFTKLKPRHEIASQIQDIKTTIREIKEGVDRYGFSTSTLSEHSSSSKDNMWRDPRLASLFIGDDEVVGIESPKYELISRLVDQNQSQRAVISMVGMGGIGKTTLAKKVYDSQEVVAHFNCKVWITVSQSYKPEVLLKTMIKELSGIYVLPDEGIESLIVKLKGNLSEKRYVIVFDDVWETDFWGSMRHALPKNSEGSRIIITTRKEQVAAFCTETSVDRVHELQALSQEKAWKLFCTKAFQLDFGGRCPLELEEVSQAIVRKCQGLPLAIAVIGGLLSTKNKGISEWQKFYGSMNSELERNPELKSISKILLFSYNDLPQHLKSCFLYFGIMPEDYSIKAARLIRLWIAEGFVEEQNGKTLEEVAGEYLTELIHRRLVLVSITKFDGRVGWCQVHDVVREIILSMSKEFSLCQILEKENSSFNATTRRLSMHMRYCNMDKVMKSISKSPVRSVFLFQEGELPKKPLLGTLATNFKLLKVLDLEDAPLDQLHEEVGNLFLLRYLSLRRTIVKIIPKSIGKLQNLQTLDLKQSLVSELPFDISRLCKLRHLLAYSHHFEFEHSVDFIVGVKIQGGIGGLEELQSLWYVETNDGLIKELEKLRQLRKLGITKLEREQGRALCVAIEKMKYLQHVSVWASSADEILDLQYISSSSPLQYLQHLELVGRLEKLPDWIPKLQNLVEFSLLGSGMTKNDPLKALQVLPSLVRLVLWDAYDAEQLYFEVGRFQKLKRLTLVGCKGLNSVIIEEGALPLLEHLMIEPSPQLKEVPSGIHHLRNLETLEFVGMPEEFIDRMEPKPNQGKDYWIIEHIPKVRLCSRIRKQGPIGSDFGSLQDYFNRKVFCSKCIQLKKIQLQRQTESKYSKLRITS</sequence>
<keyword evidence="7" id="KW-0067">ATP-binding</keyword>
<feature type="domain" description="Disease resistance N-terminal" evidence="11">
    <location>
        <begin position="83"/>
        <end position="157"/>
    </location>
</feature>
<comment type="similarity">
    <text evidence="1">Belongs to the disease resistance NB-LRR family.</text>
</comment>
<dbReference type="InterPro" id="IPR027417">
    <property type="entry name" value="P-loop_NTPase"/>
</dbReference>
<dbReference type="InterPro" id="IPR038005">
    <property type="entry name" value="RX-like_CC"/>
</dbReference>
<evidence type="ECO:0008006" key="16">
    <source>
        <dbReference type="Google" id="ProtNLM"/>
    </source>
</evidence>
<dbReference type="Gene3D" id="3.40.50.300">
    <property type="entry name" value="P-loop containing nucleotide triphosphate hydrolases"/>
    <property type="match status" value="2"/>
</dbReference>
<feature type="domain" description="Disease resistance protein winged helix" evidence="12">
    <location>
        <begin position="1267"/>
        <end position="1338"/>
    </location>
</feature>
<evidence type="ECO:0000259" key="11">
    <source>
        <dbReference type="Pfam" id="PF18052"/>
    </source>
</evidence>
<dbReference type="Gene3D" id="1.10.8.430">
    <property type="entry name" value="Helical domain of apoptotic protease-activating factors"/>
    <property type="match status" value="1"/>
</dbReference>
<keyword evidence="2" id="KW-0433">Leucine-rich repeat</keyword>
<evidence type="ECO:0000256" key="8">
    <source>
        <dbReference type="SAM" id="MobiDB-lite"/>
    </source>
</evidence>
<name>A0A4S4CYM2_CAMSN</name>
<dbReference type="GO" id="GO:0043531">
    <property type="term" value="F:ADP binding"/>
    <property type="evidence" value="ECO:0007669"/>
    <property type="project" value="InterPro"/>
</dbReference>
<keyword evidence="4" id="KW-0547">Nucleotide-binding</keyword>
<dbReference type="InterPro" id="IPR055414">
    <property type="entry name" value="LRR_R13L4/SHOC2-like"/>
</dbReference>
<dbReference type="Pfam" id="PF00931">
    <property type="entry name" value="NB-ARC"/>
    <property type="match status" value="1"/>
</dbReference>
<dbReference type="CDD" id="cd14798">
    <property type="entry name" value="RX-CC_like"/>
    <property type="match status" value="2"/>
</dbReference>
<dbReference type="InterPro" id="IPR032675">
    <property type="entry name" value="LRR_dom_sf"/>
</dbReference>
<gene>
    <name evidence="14" type="ORF">TEA_007155</name>
</gene>
<keyword evidence="6" id="KW-0611">Plant defense</keyword>
<keyword evidence="5" id="KW-0802">TPR repeat</keyword>
<keyword evidence="15" id="KW-1185">Reference proteome</keyword>
<feature type="domain" description="Disease resistance R13L4/SHOC-2-like LRR" evidence="13">
    <location>
        <begin position="1386"/>
        <end position="1716"/>
    </location>
</feature>
<evidence type="ECO:0000256" key="4">
    <source>
        <dbReference type="ARBA" id="ARBA00022741"/>
    </source>
</evidence>
<evidence type="ECO:0000256" key="2">
    <source>
        <dbReference type="ARBA" id="ARBA00022614"/>
    </source>
</evidence>
<evidence type="ECO:0000259" key="10">
    <source>
        <dbReference type="Pfam" id="PF00931"/>
    </source>
</evidence>
<dbReference type="InterPro" id="IPR041118">
    <property type="entry name" value="Rx_N"/>
</dbReference>
<dbReference type="PRINTS" id="PR00364">
    <property type="entry name" value="DISEASERSIST"/>
</dbReference>
<dbReference type="FunFam" id="3.40.50.300:FF:001091">
    <property type="entry name" value="Probable disease resistance protein At1g61300"/>
    <property type="match status" value="1"/>
</dbReference>
<reference evidence="14 15" key="1">
    <citation type="journal article" date="2018" name="Proc. Natl. Acad. Sci. U.S.A.">
        <title>Draft genome sequence of Camellia sinensis var. sinensis provides insights into the evolution of the tea genome and tea quality.</title>
        <authorList>
            <person name="Wei C."/>
            <person name="Yang H."/>
            <person name="Wang S."/>
            <person name="Zhao J."/>
            <person name="Liu C."/>
            <person name="Gao L."/>
            <person name="Xia E."/>
            <person name="Lu Y."/>
            <person name="Tai Y."/>
            <person name="She G."/>
            <person name="Sun J."/>
            <person name="Cao H."/>
            <person name="Tong W."/>
            <person name="Gao Q."/>
            <person name="Li Y."/>
            <person name="Deng W."/>
            <person name="Jiang X."/>
            <person name="Wang W."/>
            <person name="Chen Q."/>
            <person name="Zhang S."/>
            <person name="Li H."/>
            <person name="Wu J."/>
            <person name="Wang P."/>
            <person name="Li P."/>
            <person name="Shi C."/>
            <person name="Zheng F."/>
            <person name="Jian J."/>
            <person name="Huang B."/>
            <person name="Shan D."/>
            <person name="Shi M."/>
            <person name="Fang C."/>
            <person name="Yue Y."/>
            <person name="Li F."/>
            <person name="Li D."/>
            <person name="Wei S."/>
            <person name="Han B."/>
            <person name="Jiang C."/>
            <person name="Yin Y."/>
            <person name="Xia T."/>
            <person name="Zhang Z."/>
            <person name="Bennetzen J.L."/>
            <person name="Zhao S."/>
            <person name="Wan X."/>
        </authorList>
    </citation>
    <scope>NUCLEOTIDE SEQUENCE [LARGE SCALE GENOMIC DNA]</scope>
    <source>
        <strain evidence="15">cv. Shuchazao</strain>
        <tissue evidence="14">Leaf</tissue>
    </source>
</reference>
<dbReference type="GO" id="GO:0005524">
    <property type="term" value="F:ATP binding"/>
    <property type="evidence" value="ECO:0007669"/>
    <property type="project" value="UniProtKB-KW"/>
</dbReference>
<proteinExistence type="inferred from homology"/>